<evidence type="ECO:0000256" key="10">
    <source>
        <dbReference type="ARBA" id="ARBA00023172"/>
    </source>
</evidence>
<keyword evidence="10" id="KW-0233">DNA recombination</keyword>
<dbReference type="InterPro" id="IPR047521">
    <property type="entry name" value="XPF_nuclease_EME1_ascomycetes"/>
</dbReference>
<evidence type="ECO:0000256" key="5">
    <source>
        <dbReference type="ARBA" id="ARBA00022723"/>
    </source>
</evidence>
<feature type="compositionally biased region" description="Low complexity" evidence="14">
    <location>
        <begin position="273"/>
        <end position="292"/>
    </location>
</feature>
<keyword evidence="13" id="KW-0469">Meiosis</keyword>
<dbReference type="AlphaFoldDB" id="A0A162I9G0"/>
<organism evidence="16 17">
    <name type="scientific">Ascosphaera apis ARSEF 7405</name>
    <dbReference type="NCBI Taxonomy" id="392613"/>
    <lineage>
        <taxon>Eukaryota</taxon>
        <taxon>Fungi</taxon>
        <taxon>Dikarya</taxon>
        <taxon>Ascomycota</taxon>
        <taxon>Pezizomycotina</taxon>
        <taxon>Eurotiomycetes</taxon>
        <taxon>Eurotiomycetidae</taxon>
        <taxon>Onygenales</taxon>
        <taxon>Ascosphaeraceae</taxon>
        <taxon>Ascosphaera</taxon>
    </lineage>
</organism>
<keyword evidence="8" id="KW-0378">Hydrolase</keyword>
<comment type="cofactor">
    <cofactor evidence="1">
        <name>Mg(2+)</name>
        <dbReference type="ChEBI" id="CHEBI:18420"/>
    </cofactor>
</comment>
<feature type="region of interest" description="Disordered" evidence="14">
    <location>
        <begin position="383"/>
        <end position="425"/>
    </location>
</feature>
<dbReference type="GO" id="GO:0005634">
    <property type="term" value="C:nucleus"/>
    <property type="evidence" value="ECO:0007669"/>
    <property type="project" value="UniProtKB-SubCell"/>
</dbReference>
<dbReference type="CDD" id="cd20085">
    <property type="entry name" value="XPF_nuclease_Mms4"/>
    <property type="match status" value="1"/>
</dbReference>
<reference evidence="16 17" key="1">
    <citation type="journal article" date="2016" name="Genome Biol. Evol.">
        <title>Divergent and convergent evolution of fungal pathogenicity.</title>
        <authorList>
            <person name="Shang Y."/>
            <person name="Xiao G."/>
            <person name="Zheng P."/>
            <person name="Cen K."/>
            <person name="Zhan S."/>
            <person name="Wang C."/>
        </authorList>
    </citation>
    <scope>NUCLEOTIDE SEQUENCE [LARGE SCALE GENOMIC DNA]</scope>
    <source>
        <strain evidence="16 17">ARSEF 7405</strain>
    </source>
</reference>
<feature type="region of interest" description="Disordered" evidence="14">
    <location>
        <begin position="706"/>
        <end position="730"/>
    </location>
</feature>
<comment type="similarity">
    <text evidence="3">Belongs to the EME1/MMS4 family.</text>
</comment>
<dbReference type="PANTHER" id="PTHR21077:SF5">
    <property type="entry name" value="CROSSOVER JUNCTION ENDONUCLEASE MMS4"/>
    <property type="match status" value="1"/>
</dbReference>
<feature type="region of interest" description="Disordered" evidence="14">
    <location>
        <begin position="140"/>
        <end position="195"/>
    </location>
</feature>
<feature type="region of interest" description="Disordered" evidence="14">
    <location>
        <begin position="1"/>
        <end position="37"/>
    </location>
</feature>
<dbReference type="GO" id="GO:0046872">
    <property type="term" value="F:metal ion binding"/>
    <property type="evidence" value="ECO:0007669"/>
    <property type="project" value="UniProtKB-KW"/>
</dbReference>
<dbReference type="EMBL" id="AZGZ01000017">
    <property type="protein sequence ID" value="KZZ90373.1"/>
    <property type="molecule type" value="Genomic_DNA"/>
</dbReference>
<evidence type="ECO:0000256" key="3">
    <source>
        <dbReference type="ARBA" id="ARBA00005313"/>
    </source>
</evidence>
<evidence type="ECO:0000256" key="12">
    <source>
        <dbReference type="ARBA" id="ARBA00023242"/>
    </source>
</evidence>
<accession>A0A162I9G0</accession>
<evidence type="ECO:0000256" key="14">
    <source>
        <dbReference type="SAM" id="MobiDB-lite"/>
    </source>
</evidence>
<dbReference type="VEuPathDB" id="FungiDB:AAP_03903"/>
<evidence type="ECO:0000256" key="6">
    <source>
        <dbReference type="ARBA" id="ARBA00022759"/>
    </source>
</evidence>
<keyword evidence="12" id="KW-0539">Nucleus</keyword>
<feature type="compositionally biased region" description="Low complexity" evidence="14">
    <location>
        <begin position="160"/>
        <end position="174"/>
    </location>
</feature>
<feature type="region of interest" description="Disordered" evidence="14">
    <location>
        <begin position="50"/>
        <end position="91"/>
    </location>
</feature>
<dbReference type="Gene3D" id="3.40.50.10130">
    <property type="match status" value="1"/>
</dbReference>
<proteinExistence type="inferred from homology"/>
<sequence length="815" mass="90105">MPPEIIDLLSSSPEVAKAAPQPRASRSQPMSSEQLDDLWSVIEGGILGEEGIPRTARSDLQRRAGVDANEARQSPSHSSEKRKRSICETSETISTNHAATCWDTAPRSDITTPARNHELSAAHNAFLDRIVANNHQDPIIISSPDQVSPACQANFRPNHSGVPPSSPPENVSSPQHRGPSRNETEPSSVPMTYDDDPEVDAFVRTVLEASKPETWSDLEDPLDPENAILAFSSPDPSTRPHKQRRKRSFEVIDMTAPNPTFTTSRHTSRSSRRSSSTSQESRSSKVSSRNSSMGQYFSVSKNPHSNESRKKVPLKKVSEKEPDTSLPKGKSTIQDDTILFTSDAIDPTATHEESTAIHTAHNLQSNHYNERTSHDTIFEDPIDTSACPTQPQKRSKTTNSSRTSTLSIFDIGNDPIGLSSDTDPEIDEEVFGEDQASSSANLSILEKIRKLNQSSGHTQKKKKKPVTAVKLDYRDPIGSEEDEIIPVEPAPSAKQTKPSEKRASQPKLTSEERAARAAERQQQKEAEKAAKAKQRQAEKEERQRLKFLESELAEVNKRQKDRKQTALEIIVDLPVSLDETTKILAKECFGNAHIETAMIGSAVPNVITFRRKITREWDAKNYTFRPIPQKIMNETHAICILKAKDLAQLVQSEANGDNDTVGHLATRIENAHPNYNQLYIIEGLNQFLKTRANRAQREFVDQVRGALTQSETSAPAQRRRRPAQADLPDVSEEQIDDALQHLEVEHFAKISHTSSPAETVTLLQRLTEYISLIRHSPEQTTLADAGTSFCLAAGQLSTGADARDAKGVPGNPGID</sequence>
<feature type="compositionally biased region" description="Polar residues" evidence="14">
    <location>
        <begin position="24"/>
        <end position="33"/>
    </location>
</feature>
<evidence type="ECO:0000256" key="4">
    <source>
        <dbReference type="ARBA" id="ARBA00022722"/>
    </source>
</evidence>
<feature type="compositionally biased region" description="Basic and acidic residues" evidence="14">
    <location>
        <begin position="304"/>
        <end position="323"/>
    </location>
</feature>
<evidence type="ECO:0000256" key="9">
    <source>
        <dbReference type="ARBA" id="ARBA00022842"/>
    </source>
</evidence>
<dbReference type="GO" id="GO:0031573">
    <property type="term" value="P:mitotic intra-S DNA damage checkpoint signaling"/>
    <property type="evidence" value="ECO:0007669"/>
    <property type="project" value="TreeGrafter"/>
</dbReference>
<dbReference type="Proteomes" id="UP000242877">
    <property type="component" value="Unassembled WGS sequence"/>
</dbReference>
<feature type="compositionally biased region" description="Basic and acidic residues" evidence="14">
    <location>
        <begin position="497"/>
        <end position="542"/>
    </location>
</feature>
<comment type="subcellular location">
    <subcellularLocation>
        <location evidence="2">Nucleus</location>
    </subcellularLocation>
</comment>
<feature type="compositionally biased region" description="Basic and acidic residues" evidence="14">
    <location>
        <begin position="56"/>
        <end position="65"/>
    </location>
</feature>
<keyword evidence="11" id="KW-0234">DNA repair</keyword>
<evidence type="ECO:0000256" key="8">
    <source>
        <dbReference type="ARBA" id="ARBA00022801"/>
    </source>
</evidence>
<feature type="compositionally biased region" description="Polar residues" evidence="14">
    <location>
        <begin position="293"/>
        <end position="303"/>
    </location>
</feature>
<keyword evidence="6" id="KW-0255">Endonuclease</keyword>
<feature type="region of interest" description="Disordered" evidence="14">
    <location>
        <begin position="451"/>
        <end position="542"/>
    </location>
</feature>
<keyword evidence="4" id="KW-0540">Nuclease</keyword>
<evidence type="ECO:0000256" key="1">
    <source>
        <dbReference type="ARBA" id="ARBA00001946"/>
    </source>
</evidence>
<keyword evidence="5" id="KW-0479">Metal-binding</keyword>
<dbReference type="GO" id="GO:0000712">
    <property type="term" value="P:resolution of meiotic recombination intermediates"/>
    <property type="evidence" value="ECO:0007669"/>
    <property type="project" value="TreeGrafter"/>
</dbReference>
<evidence type="ECO:0000313" key="17">
    <source>
        <dbReference type="Proteomes" id="UP000242877"/>
    </source>
</evidence>
<dbReference type="OrthoDB" id="343092at2759"/>
<evidence type="ECO:0000259" key="15">
    <source>
        <dbReference type="Pfam" id="PF02732"/>
    </source>
</evidence>
<dbReference type="GO" id="GO:0008821">
    <property type="term" value="F:crossover junction DNA endonuclease activity"/>
    <property type="evidence" value="ECO:0007669"/>
    <property type="project" value="TreeGrafter"/>
</dbReference>
<feature type="region of interest" description="Disordered" evidence="14">
    <location>
        <begin position="226"/>
        <end position="331"/>
    </location>
</feature>
<gene>
    <name evidence="16" type="ORF">AAP_03903</name>
</gene>
<dbReference type="Pfam" id="PF02732">
    <property type="entry name" value="ERCC4"/>
    <property type="match status" value="1"/>
</dbReference>
<evidence type="ECO:0000256" key="7">
    <source>
        <dbReference type="ARBA" id="ARBA00022763"/>
    </source>
</evidence>
<name>A0A162I9G0_9EURO</name>
<keyword evidence="7" id="KW-0227">DNA damage</keyword>
<dbReference type="GO" id="GO:0003677">
    <property type="term" value="F:DNA binding"/>
    <property type="evidence" value="ECO:0007669"/>
    <property type="project" value="InterPro"/>
</dbReference>
<evidence type="ECO:0000313" key="16">
    <source>
        <dbReference type="EMBL" id="KZZ90373.1"/>
    </source>
</evidence>
<keyword evidence="17" id="KW-1185">Reference proteome</keyword>
<feature type="compositionally biased region" description="Polar residues" evidence="14">
    <location>
        <begin position="143"/>
        <end position="157"/>
    </location>
</feature>
<evidence type="ECO:0000256" key="2">
    <source>
        <dbReference type="ARBA" id="ARBA00004123"/>
    </source>
</evidence>
<dbReference type="InterPro" id="IPR033310">
    <property type="entry name" value="Mms4/EME1/EME2"/>
</dbReference>
<dbReference type="InterPro" id="IPR006166">
    <property type="entry name" value="ERCC4_domain"/>
</dbReference>
<evidence type="ECO:0000256" key="13">
    <source>
        <dbReference type="ARBA" id="ARBA00023254"/>
    </source>
</evidence>
<evidence type="ECO:0000256" key="11">
    <source>
        <dbReference type="ARBA" id="ARBA00023204"/>
    </source>
</evidence>
<protein>
    <recommendedName>
        <fullName evidence="15">ERCC4 domain-containing protein</fullName>
    </recommendedName>
</protein>
<dbReference type="PANTHER" id="PTHR21077">
    <property type="entry name" value="EME1 PROTEIN"/>
    <property type="match status" value="1"/>
</dbReference>
<feature type="domain" description="ERCC4" evidence="15">
    <location>
        <begin position="594"/>
        <end position="766"/>
    </location>
</feature>
<dbReference type="GO" id="GO:0031297">
    <property type="term" value="P:replication fork processing"/>
    <property type="evidence" value="ECO:0007669"/>
    <property type="project" value="TreeGrafter"/>
</dbReference>
<dbReference type="GO" id="GO:0006302">
    <property type="term" value="P:double-strand break repair"/>
    <property type="evidence" value="ECO:0007669"/>
    <property type="project" value="TreeGrafter"/>
</dbReference>
<dbReference type="GO" id="GO:0048476">
    <property type="term" value="C:Holliday junction resolvase complex"/>
    <property type="evidence" value="ECO:0007669"/>
    <property type="project" value="InterPro"/>
</dbReference>
<keyword evidence="9" id="KW-0460">Magnesium</keyword>
<comment type="caution">
    <text evidence="16">The sequence shown here is derived from an EMBL/GenBank/DDBJ whole genome shotgun (WGS) entry which is preliminary data.</text>
</comment>